<feature type="signal peptide" evidence="1">
    <location>
        <begin position="1"/>
        <end position="24"/>
    </location>
</feature>
<sequence>MRGLTVFLCVFLCMTAMMMGIAESGTIGSEAVDAQDLSTNGKNEGVPAKGDIIRRMHVMLGSSSNSETDQNVRKLDVVFDELHPLFIACYAIDFGQLEEDHRAPSTVTQYNPTNTK</sequence>
<evidence type="ECO:0000256" key="1">
    <source>
        <dbReference type="SAM" id="SignalP"/>
    </source>
</evidence>
<evidence type="ECO:0008006" key="4">
    <source>
        <dbReference type="Google" id="ProtNLM"/>
    </source>
</evidence>
<evidence type="ECO:0000313" key="2">
    <source>
        <dbReference type="EMBL" id="KAK3595944.1"/>
    </source>
</evidence>
<keyword evidence="3" id="KW-1185">Reference proteome</keyword>
<feature type="chain" id="PRO_5042168714" description="RxLR effector protein" evidence="1">
    <location>
        <begin position="25"/>
        <end position="116"/>
    </location>
</feature>
<organism evidence="2 3">
    <name type="scientific">Potamilus streckersoni</name>
    <dbReference type="NCBI Taxonomy" id="2493646"/>
    <lineage>
        <taxon>Eukaryota</taxon>
        <taxon>Metazoa</taxon>
        <taxon>Spiralia</taxon>
        <taxon>Lophotrochozoa</taxon>
        <taxon>Mollusca</taxon>
        <taxon>Bivalvia</taxon>
        <taxon>Autobranchia</taxon>
        <taxon>Heteroconchia</taxon>
        <taxon>Palaeoheterodonta</taxon>
        <taxon>Unionida</taxon>
        <taxon>Unionoidea</taxon>
        <taxon>Unionidae</taxon>
        <taxon>Ambleminae</taxon>
        <taxon>Lampsilini</taxon>
        <taxon>Potamilus</taxon>
    </lineage>
</organism>
<name>A0AAE0SQ22_9BIVA</name>
<keyword evidence="1" id="KW-0732">Signal</keyword>
<dbReference type="EMBL" id="JAEAOA010001917">
    <property type="protein sequence ID" value="KAK3595944.1"/>
    <property type="molecule type" value="Genomic_DNA"/>
</dbReference>
<gene>
    <name evidence="2" type="ORF">CHS0354_032455</name>
</gene>
<reference evidence="2" key="2">
    <citation type="journal article" date="2021" name="Genome Biol. Evol.">
        <title>Developing a high-quality reference genome for a parasitic bivalve with doubly uniparental inheritance (Bivalvia: Unionida).</title>
        <authorList>
            <person name="Smith C.H."/>
        </authorList>
    </citation>
    <scope>NUCLEOTIDE SEQUENCE</scope>
    <source>
        <strain evidence="2">CHS0354</strain>
        <tissue evidence="2">Mantle</tissue>
    </source>
</reference>
<dbReference type="Proteomes" id="UP001195483">
    <property type="component" value="Unassembled WGS sequence"/>
</dbReference>
<reference evidence="2" key="3">
    <citation type="submission" date="2023-05" db="EMBL/GenBank/DDBJ databases">
        <authorList>
            <person name="Smith C.H."/>
        </authorList>
    </citation>
    <scope>NUCLEOTIDE SEQUENCE</scope>
    <source>
        <strain evidence="2">CHS0354</strain>
        <tissue evidence="2">Mantle</tissue>
    </source>
</reference>
<dbReference type="AlphaFoldDB" id="A0AAE0SQ22"/>
<accession>A0AAE0SQ22</accession>
<comment type="caution">
    <text evidence="2">The sequence shown here is derived from an EMBL/GenBank/DDBJ whole genome shotgun (WGS) entry which is preliminary data.</text>
</comment>
<reference evidence="2" key="1">
    <citation type="journal article" date="2021" name="Genome Biol. Evol.">
        <title>A High-Quality Reference Genome for a Parasitic Bivalve with Doubly Uniparental Inheritance (Bivalvia: Unionida).</title>
        <authorList>
            <person name="Smith C.H."/>
        </authorList>
    </citation>
    <scope>NUCLEOTIDE SEQUENCE</scope>
    <source>
        <strain evidence="2">CHS0354</strain>
    </source>
</reference>
<proteinExistence type="predicted"/>
<evidence type="ECO:0000313" key="3">
    <source>
        <dbReference type="Proteomes" id="UP001195483"/>
    </source>
</evidence>
<protein>
    <recommendedName>
        <fullName evidence="4">RxLR effector protein</fullName>
    </recommendedName>
</protein>